<sequence>MSAETRKAGSRKVDAVIFDLDGLILDTERIAKRFWLMAFKEFGVVLTDEQYLGIVGRNVRDSNMVLRNLLGDDFPVEECRARMRETYYEDIARNGLPVKPGVHELVDFLKMKSLRYAVATSTARDITMRKLELTNLVSSFETVVAGDEVSHGKPHPEIFLKAAALLDAQPRAVVVLEDSFSGIRAAKAAGMIPIMVPDLAQPTEEIQSLAYAVVSTLSEAKEIIEEILGRTTKDYSHGPNT</sequence>
<dbReference type="Pfam" id="PF13419">
    <property type="entry name" value="HAD_2"/>
    <property type="match status" value="1"/>
</dbReference>
<evidence type="ECO:0000313" key="2">
    <source>
        <dbReference type="Proteomes" id="UP000265882"/>
    </source>
</evidence>
<dbReference type="SFLD" id="SFLDG01135">
    <property type="entry name" value="C1.5.6:_HAD__Beta-PGM__Phospha"/>
    <property type="match status" value="1"/>
</dbReference>
<dbReference type="PANTHER" id="PTHR18901">
    <property type="entry name" value="2-DEOXYGLUCOSE-6-PHOSPHATE PHOSPHATASE 2"/>
    <property type="match status" value="1"/>
</dbReference>
<dbReference type="SUPFAM" id="SSF56784">
    <property type="entry name" value="HAD-like"/>
    <property type="match status" value="1"/>
</dbReference>
<reference evidence="1 2" key="1">
    <citation type="journal article" date="2017" name="ISME J.">
        <title>Energy and carbon metabolisms in a deep terrestrial subsurface fluid microbial community.</title>
        <authorList>
            <person name="Momper L."/>
            <person name="Jungbluth S.P."/>
            <person name="Lee M.D."/>
            <person name="Amend J.P."/>
        </authorList>
    </citation>
    <scope>NUCLEOTIDE SEQUENCE [LARGE SCALE GENOMIC DNA]</scope>
    <source>
        <strain evidence="1">SURF_5</strain>
    </source>
</reference>
<dbReference type="EMBL" id="QZKU01000038">
    <property type="protein sequence ID" value="RJP24245.1"/>
    <property type="molecule type" value="Genomic_DNA"/>
</dbReference>
<proteinExistence type="predicted"/>
<dbReference type="AlphaFoldDB" id="A0A3A4P093"/>
<organism evidence="1 2">
    <name type="scientific">Abyssobacteria bacterium (strain SURF_5)</name>
    <dbReference type="NCBI Taxonomy" id="2093360"/>
    <lineage>
        <taxon>Bacteria</taxon>
        <taxon>Pseudomonadati</taxon>
        <taxon>Candidatus Hydrogenedentota</taxon>
        <taxon>Candidatus Abyssobacteria</taxon>
    </lineage>
</organism>
<gene>
    <name evidence="1" type="ORF">C4520_04385</name>
</gene>
<dbReference type="NCBIfam" id="TIGR01509">
    <property type="entry name" value="HAD-SF-IA-v3"/>
    <property type="match status" value="1"/>
</dbReference>
<dbReference type="CDD" id="cd07505">
    <property type="entry name" value="HAD_BPGM-like"/>
    <property type="match status" value="1"/>
</dbReference>
<dbReference type="InterPro" id="IPR041492">
    <property type="entry name" value="HAD_2"/>
</dbReference>
<accession>A0A3A4P093</accession>
<dbReference type="InterPro" id="IPR023198">
    <property type="entry name" value="PGP-like_dom2"/>
</dbReference>
<dbReference type="InterPro" id="IPR023214">
    <property type="entry name" value="HAD_sf"/>
</dbReference>
<dbReference type="InterPro" id="IPR036412">
    <property type="entry name" value="HAD-like_sf"/>
</dbReference>
<name>A0A3A4P093_ABYX5</name>
<dbReference type="SFLD" id="SFLDS00003">
    <property type="entry name" value="Haloacid_Dehalogenase"/>
    <property type="match status" value="1"/>
</dbReference>
<dbReference type="InterPro" id="IPR006439">
    <property type="entry name" value="HAD-SF_hydro_IA"/>
</dbReference>
<dbReference type="PANTHER" id="PTHR18901:SF38">
    <property type="entry name" value="PSEUDOURIDINE-5'-PHOSPHATASE"/>
    <property type="match status" value="1"/>
</dbReference>
<dbReference type="Gene3D" id="3.40.50.1000">
    <property type="entry name" value="HAD superfamily/HAD-like"/>
    <property type="match status" value="1"/>
</dbReference>
<evidence type="ECO:0000313" key="1">
    <source>
        <dbReference type="EMBL" id="RJP24245.1"/>
    </source>
</evidence>
<dbReference type="Gene3D" id="1.10.150.240">
    <property type="entry name" value="Putative phosphatase, domain 2"/>
    <property type="match status" value="1"/>
</dbReference>
<dbReference type="PRINTS" id="PR00413">
    <property type="entry name" value="HADHALOGNASE"/>
</dbReference>
<dbReference type="Proteomes" id="UP000265882">
    <property type="component" value="Unassembled WGS sequence"/>
</dbReference>
<protein>
    <submittedName>
        <fullName evidence="1">HAD family phosphatase</fullName>
    </submittedName>
</protein>
<comment type="caution">
    <text evidence="1">The sequence shown here is derived from an EMBL/GenBank/DDBJ whole genome shotgun (WGS) entry which is preliminary data.</text>
</comment>
<dbReference type="SFLD" id="SFLDG01129">
    <property type="entry name" value="C1.5:_HAD__Beta-PGM__Phosphata"/>
    <property type="match status" value="1"/>
</dbReference>